<sequence length="88" mass="10273">MSQEFVHSFIPQLRFFHIAATFFEELVAFVLFFIETRGFIAVGGRPIEVVEMITRSNLAEQLREYQFRSKHDWATVSFFSSTQSSSSR</sequence>
<comment type="caution">
    <text evidence="2">The sequence shown here is derived from an EMBL/GenBank/DDBJ whole genome shotgun (WGS) entry which is preliminary data.</text>
</comment>
<evidence type="ECO:0000313" key="3">
    <source>
        <dbReference type="Proteomes" id="UP001412067"/>
    </source>
</evidence>
<keyword evidence="1" id="KW-0472">Membrane</keyword>
<dbReference type="PANTHER" id="PTHR34936">
    <property type="entry name" value="EXPRESSED PROTEIN"/>
    <property type="match status" value="1"/>
</dbReference>
<organism evidence="2 3">
    <name type="scientific">Platanthera guangdongensis</name>
    <dbReference type="NCBI Taxonomy" id="2320717"/>
    <lineage>
        <taxon>Eukaryota</taxon>
        <taxon>Viridiplantae</taxon>
        <taxon>Streptophyta</taxon>
        <taxon>Embryophyta</taxon>
        <taxon>Tracheophyta</taxon>
        <taxon>Spermatophyta</taxon>
        <taxon>Magnoliopsida</taxon>
        <taxon>Liliopsida</taxon>
        <taxon>Asparagales</taxon>
        <taxon>Orchidaceae</taxon>
        <taxon>Orchidoideae</taxon>
        <taxon>Orchideae</taxon>
        <taxon>Orchidinae</taxon>
        <taxon>Platanthera</taxon>
    </lineage>
</organism>
<protein>
    <recommendedName>
        <fullName evidence="4">Maturase K</fullName>
    </recommendedName>
</protein>
<evidence type="ECO:0000313" key="2">
    <source>
        <dbReference type="EMBL" id="KAK8966568.1"/>
    </source>
</evidence>
<evidence type="ECO:0008006" key="4">
    <source>
        <dbReference type="Google" id="ProtNLM"/>
    </source>
</evidence>
<dbReference type="PANTHER" id="PTHR34936:SF7">
    <property type="entry name" value="NADH-UBIQUINONE OXIDOREDUCTASE CHAIN 5"/>
    <property type="match status" value="1"/>
</dbReference>
<dbReference type="Proteomes" id="UP001412067">
    <property type="component" value="Unassembled WGS sequence"/>
</dbReference>
<keyword evidence="1" id="KW-0812">Transmembrane</keyword>
<keyword evidence="3" id="KW-1185">Reference proteome</keyword>
<name>A0ABR2MQW6_9ASPA</name>
<reference evidence="2 3" key="1">
    <citation type="journal article" date="2022" name="Nat. Plants">
        <title>Genomes of leafy and leafless Platanthera orchids illuminate the evolution of mycoheterotrophy.</title>
        <authorList>
            <person name="Li M.H."/>
            <person name="Liu K.W."/>
            <person name="Li Z."/>
            <person name="Lu H.C."/>
            <person name="Ye Q.L."/>
            <person name="Zhang D."/>
            <person name="Wang J.Y."/>
            <person name="Li Y.F."/>
            <person name="Zhong Z.M."/>
            <person name="Liu X."/>
            <person name="Yu X."/>
            <person name="Liu D.K."/>
            <person name="Tu X.D."/>
            <person name="Liu B."/>
            <person name="Hao Y."/>
            <person name="Liao X.Y."/>
            <person name="Jiang Y.T."/>
            <person name="Sun W.H."/>
            <person name="Chen J."/>
            <person name="Chen Y.Q."/>
            <person name="Ai Y."/>
            <person name="Zhai J.W."/>
            <person name="Wu S.S."/>
            <person name="Zhou Z."/>
            <person name="Hsiao Y.Y."/>
            <person name="Wu W.L."/>
            <person name="Chen Y.Y."/>
            <person name="Lin Y.F."/>
            <person name="Hsu J.L."/>
            <person name="Li C.Y."/>
            <person name="Wang Z.W."/>
            <person name="Zhao X."/>
            <person name="Zhong W.Y."/>
            <person name="Ma X.K."/>
            <person name="Ma L."/>
            <person name="Huang J."/>
            <person name="Chen G.Z."/>
            <person name="Huang M.Z."/>
            <person name="Huang L."/>
            <person name="Peng D.H."/>
            <person name="Luo Y.B."/>
            <person name="Zou S.Q."/>
            <person name="Chen S.P."/>
            <person name="Lan S."/>
            <person name="Tsai W.C."/>
            <person name="Van de Peer Y."/>
            <person name="Liu Z.J."/>
        </authorList>
    </citation>
    <scope>NUCLEOTIDE SEQUENCE [LARGE SCALE GENOMIC DNA]</scope>
    <source>
        <strain evidence="2">Lor288</strain>
    </source>
</reference>
<proteinExistence type="predicted"/>
<dbReference type="EMBL" id="JBBWWR010000005">
    <property type="protein sequence ID" value="KAK8966568.1"/>
    <property type="molecule type" value="Genomic_DNA"/>
</dbReference>
<gene>
    <name evidence="2" type="ORF">KSP40_PGU014045</name>
</gene>
<keyword evidence="1" id="KW-1133">Transmembrane helix</keyword>
<evidence type="ECO:0000256" key="1">
    <source>
        <dbReference type="SAM" id="Phobius"/>
    </source>
</evidence>
<feature type="transmembrane region" description="Helical" evidence="1">
    <location>
        <begin position="15"/>
        <end position="34"/>
    </location>
</feature>
<accession>A0ABR2MQW6</accession>